<name>X1V6Z0_9ZZZZ</name>
<accession>X1V6Z0</accession>
<organism evidence="1">
    <name type="scientific">marine sediment metagenome</name>
    <dbReference type="NCBI Taxonomy" id="412755"/>
    <lineage>
        <taxon>unclassified sequences</taxon>
        <taxon>metagenomes</taxon>
        <taxon>ecological metagenomes</taxon>
    </lineage>
</organism>
<dbReference type="EMBL" id="BARW01018597">
    <property type="protein sequence ID" value="GAJ00645.1"/>
    <property type="molecule type" value="Genomic_DNA"/>
</dbReference>
<gene>
    <name evidence="1" type="ORF">S12H4_31808</name>
</gene>
<feature type="non-terminal residue" evidence="1">
    <location>
        <position position="106"/>
    </location>
</feature>
<evidence type="ECO:0008006" key="2">
    <source>
        <dbReference type="Google" id="ProtNLM"/>
    </source>
</evidence>
<reference evidence="1" key="1">
    <citation type="journal article" date="2014" name="Front. Microbiol.">
        <title>High frequency of phylogenetically diverse reductive dehalogenase-homologous genes in deep subseafloor sedimentary metagenomes.</title>
        <authorList>
            <person name="Kawai M."/>
            <person name="Futagami T."/>
            <person name="Toyoda A."/>
            <person name="Takaki Y."/>
            <person name="Nishi S."/>
            <person name="Hori S."/>
            <person name="Arai W."/>
            <person name="Tsubouchi T."/>
            <person name="Morono Y."/>
            <person name="Uchiyama I."/>
            <person name="Ito T."/>
            <person name="Fujiyama A."/>
            <person name="Inagaki F."/>
            <person name="Takami H."/>
        </authorList>
    </citation>
    <scope>NUCLEOTIDE SEQUENCE</scope>
    <source>
        <strain evidence="1">Expedition CK06-06</strain>
    </source>
</reference>
<protein>
    <recommendedName>
        <fullName evidence="2">DUF732 domain-containing protein</fullName>
    </recommendedName>
</protein>
<proteinExistence type="predicted"/>
<sequence length="106" mass="11155">MKIRAIDLLITAAILIALPGENAFALECPLPQTGTVAGTLPQSAQDITETGTRLAHGTAGNAVNEIVFELKRKYPDASTEEIVNYLITAYCPVVARKSGLSADQAA</sequence>
<comment type="caution">
    <text evidence="1">The sequence shown here is derived from an EMBL/GenBank/DDBJ whole genome shotgun (WGS) entry which is preliminary data.</text>
</comment>
<dbReference type="AlphaFoldDB" id="X1V6Z0"/>
<evidence type="ECO:0000313" key="1">
    <source>
        <dbReference type="EMBL" id="GAJ00645.1"/>
    </source>
</evidence>